<evidence type="ECO:0000256" key="5">
    <source>
        <dbReference type="SAM" id="MobiDB-lite"/>
    </source>
</evidence>
<comment type="caution">
    <text evidence="7">The sequence shown here is derived from an EMBL/GenBank/DDBJ whole genome shotgun (WGS) entry which is preliminary data.</text>
</comment>
<keyword evidence="8" id="KW-1185">Reference proteome</keyword>
<feature type="domain" description="RNA-binding S4" evidence="6">
    <location>
        <begin position="4"/>
        <end position="63"/>
    </location>
</feature>
<dbReference type="InterPro" id="IPR036986">
    <property type="entry name" value="S4_RNA-bd_sf"/>
</dbReference>
<dbReference type="InterPro" id="IPR042092">
    <property type="entry name" value="PsdUridine_s_RsuA/RluB/E/F_cat"/>
</dbReference>
<dbReference type="RefSeq" id="WP_061916375.1">
    <property type="nucleotide sequence ID" value="NZ_DF967971.1"/>
</dbReference>
<dbReference type="CDD" id="cd00165">
    <property type="entry name" value="S4"/>
    <property type="match status" value="1"/>
</dbReference>
<keyword evidence="2 4" id="KW-0413">Isomerase</keyword>
<feature type="region of interest" description="Disordered" evidence="5">
    <location>
        <begin position="238"/>
        <end position="273"/>
    </location>
</feature>
<reference evidence="7 8" key="1">
    <citation type="submission" date="2015-07" db="EMBL/GenBank/DDBJ databases">
        <title>Draft genome of Bellilinea caldifistulae DSM 17877.</title>
        <authorList>
            <person name="Hemp J."/>
            <person name="Ward L.M."/>
            <person name="Pace L.A."/>
            <person name="Fischer W.W."/>
        </authorList>
    </citation>
    <scope>NUCLEOTIDE SEQUENCE [LARGE SCALE GENOMIC DNA]</scope>
    <source>
        <strain evidence="7 8">GOMI-1</strain>
    </source>
</reference>
<dbReference type="GO" id="GO:0003723">
    <property type="term" value="F:RNA binding"/>
    <property type="evidence" value="ECO:0007669"/>
    <property type="project" value="UniProtKB-KW"/>
</dbReference>
<dbReference type="Proteomes" id="UP000050514">
    <property type="component" value="Unassembled WGS sequence"/>
</dbReference>
<dbReference type="SMART" id="SM00363">
    <property type="entry name" value="S4"/>
    <property type="match status" value="1"/>
</dbReference>
<name>A0A0P6X8E1_9CHLR</name>
<dbReference type="CDD" id="cd02870">
    <property type="entry name" value="PseudoU_synth_RsuA_like"/>
    <property type="match status" value="1"/>
</dbReference>
<dbReference type="InterPro" id="IPR018496">
    <property type="entry name" value="PsdUridine_synth_RsuA/RluB_CS"/>
</dbReference>
<dbReference type="GO" id="GO:0120159">
    <property type="term" value="F:rRNA pseudouridine synthase activity"/>
    <property type="evidence" value="ECO:0007669"/>
    <property type="project" value="UniProtKB-ARBA"/>
</dbReference>
<dbReference type="OrthoDB" id="9807213at2"/>
<comment type="similarity">
    <text evidence="1 4">Belongs to the pseudouridine synthase RsuA family.</text>
</comment>
<protein>
    <recommendedName>
        <fullName evidence="4">Pseudouridine synthase</fullName>
        <ecNumber evidence="4">5.4.99.-</ecNumber>
    </recommendedName>
</protein>
<dbReference type="InterPro" id="IPR020103">
    <property type="entry name" value="PsdUridine_synth_cat_dom_sf"/>
</dbReference>
<dbReference type="SUPFAM" id="SSF55120">
    <property type="entry name" value="Pseudouridine synthase"/>
    <property type="match status" value="1"/>
</dbReference>
<dbReference type="InterPro" id="IPR020094">
    <property type="entry name" value="TruA/RsuA/RluB/E/F_N"/>
</dbReference>
<feature type="compositionally biased region" description="Polar residues" evidence="5">
    <location>
        <begin position="241"/>
        <end position="257"/>
    </location>
</feature>
<evidence type="ECO:0000256" key="1">
    <source>
        <dbReference type="ARBA" id="ARBA00008348"/>
    </source>
</evidence>
<dbReference type="InterPro" id="IPR000748">
    <property type="entry name" value="PsdUridine_synth_RsuA/RluB/E/F"/>
</dbReference>
<dbReference type="Pfam" id="PF00849">
    <property type="entry name" value="PseudoU_synth_2"/>
    <property type="match status" value="1"/>
</dbReference>
<dbReference type="AlphaFoldDB" id="A0A0P6X8E1"/>
<dbReference type="InterPro" id="IPR050343">
    <property type="entry name" value="RsuA_PseudoU_synthase"/>
</dbReference>
<dbReference type="PROSITE" id="PS01149">
    <property type="entry name" value="PSI_RSU"/>
    <property type="match status" value="1"/>
</dbReference>
<evidence type="ECO:0000313" key="8">
    <source>
        <dbReference type="Proteomes" id="UP000050514"/>
    </source>
</evidence>
<dbReference type="EC" id="5.4.99.-" evidence="4"/>
<keyword evidence="3" id="KW-0694">RNA-binding</keyword>
<dbReference type="Gene3D" id="3.10.290.10">
    <property type="entry name" value="RNA-binding S4 domain"/>
    <property type="match status" value="1"/>
</dbReference>
<dbReference type="FunFam" id="3.10.290.10:FF:000003">
    <property type="entry name" value="Pseudouridine synthase"/>
    <property type="match status" value="1"/>
</dbReference>
<proteinExistence type="inferred from homology"/>
<dbReference type="InterPro" id="IPR002942">
    <property type="entry name" value="S4_RNA-bd"/>
</dbReference>
<sequence length="273" mass="30350">MGEERVQKILSRAGFGSRRACELLIADGRVRVNGELISLGAKADVEKDEITVDGQPIPKPSGKKIYIALHKPRGVLSDDVKGTERKTVFDLVPLPEHLFVVGRLDYDSEGLILLTNDGELANRLTHPRYGHEKEYRVLLFTKPDEEQLAIWRRGVVLPDGTRTAPAQVVVEGSAGKGVWLRVVMREGKKRQIREIGKTIGLPVNRIIRLRIGNLKLGSLKPGEWRYLNPAEVKALSEVVKQKSNPSSREGSPKSSPINREKKSQTRSSSGKPF</sequence>
<dbReference type="PANTHER" id="PTHR47683">
    <property type="entry name" value="PSEUDOURIDINE SYNTHASE FAMILY PROTEIN-RELATED"/>
    <property type="match status" value="1"/>
</dbReference>
<dbReference type="PANTHER" id="PTHR47683:SF2">
    <property type="entry name" value="RNA-BINDING S4 DOMAIN-CONTAINING PROTEIN"/>
    <property type="match status" value="1"/>
</dbReference>
<dbReference type="Pfam" id="PF01479">
    <property type="entry name" value="S4"/>
    <property type="match status" value="1"/>
</dbReference>
<dbReference type="PATRIC" id="fig|360411.5.peg.1925"/>
<evidence type="ECO:0000313" key="7">
    <source>
        <dbReference type="EMBL" id="KPL78368.1"/>
    </source>
</evidence>
<accession>A0A0P6X8E1</accession>
<organism evidence="7 8">
    <name type="scientific">Bellilinea caldifistulae</name>
    <dbReference type="NCBI Taxonomy" id="360411"/>
    <lineage>
        <taxon>Bacteria</taxon>
        <taxon>Bacillati</taxon>
        <taxon>Chloroflexota</taxon>
        <taxon>Anaerolineae</taxon>
        <taxon>Anaerolineales</taxon>
        <taxon>Anaerolineaceae</taxon>
        <taxon>Bellilinea</taxon>
    </lineage>
</organism>
<evidence type="ECO:0000259" key="6">
    <source>
        <dbReference type="SMART" id="SM00363"/>
    </source>
</evidence>
<gene>
    <name evidence="7" type="ORF">AC812_01110</name>
</gene>
<dbReference type="EMBL" id="LGHJ01000005">
    <property type="protein sequence ID" value="KPL78368.1"/>
    <property type="molecule type" value="Genomic_DNA"/>
</dbReference>
<dbReference type="Gene3D" id="3.30.70.1560">
    <property type="entry name" value="Alpha-L RNA-binding motif"/>
    <property type="match status" value="1"/>
</dbReference>
<dbReference type="NCBIfam" id="TIGR00093">
    <property type="entry name" value="pseudouridine synthase"/>
    <property type="match status" value="1"/>
</dbReference>
<evidence type="ECO:0000256" key="3">
    <source>
        <dbReference type="PROSITE-ProRule" id="PRU00182"/>
    </source>
</evidence>
<dbReference type="GO" id="GO:0000455">
    <property type="term" value="P:enzyme-directed rRNA pseudouridine synthesis"/>
    <property type="evidence" value="ECO:0007669"/>
    <property type="project" value="UniProtKB-ARBA"/>
</dbReference>
<dbReference type="SUPFAM" id="SSF55174">
    <property type="entry name" value="Alpha-L RNA-binding motif"/>
    <property type="match status" value="1"/>
</dbReference>
<dbReference type="PROSITE" id="PS50889">
    <property type="entry name" value="S4"/>
    <property type="match status" value="1"/>
</dbReference>
<dbReference type="InterPro" id="IPR006145">
    <property type="entry name" value="PsdUridine_synth_RsuA/RluA"/>
</dbReference>
<dbReference type="STRING" id="360411.AC812_01110"/>
<evidence type="ECO:0000256" key="2">
    <source>
        <dbReference type="ARBA" id="ARBA00023235"/>
    </source>
</evidence>
<evidence type="ECO:0000256" key="4">
    <source>
        <dbReference type="RuleBase" id="RU003887"/>
    </source>
</evidence>
<dbReference type="Gene3D" id="3.30.70.580">
    <property type="entry name" value="Pseudouridine synthase I, catalytic domain, N-terminal subdomain"/>
    <property type="match status" value="1"/>
</dbReference>